<dbReference type="GO" id="GO:0071944">
    <property type="term" value="C:cell periphery"/>
    <property type="evidence" value="ECO:0007669"/>
    <property type="project" value="TreeGrafter"/>
</dbReference>
<dbReference type="GO" id="GO:0005829">
    <property type="term" value="C:cytosol"/>
    <property type="evidence" value="ECO:0007669"/>
    <property type="project" value="TreeGrafter"/>
</dbReference>
<protein>
    <recommendedName>
        <fullName evidence="2">MINDY deubiquitinase domain-containing protein</fullName>
    </recommendedName>
</protein>
<feature type="compositionally biased region" description="Polar residues" evidence="1">
    <location>
        <begin position="705"/>
        <end position="716"/>
    </location>
</feature>
<feature type="compositionally biased region" description="Polar residues" evidence="1">
    <location>
        <begin position="13"/>
        <end position="31"/>
    </location>
</feature>
<feature type="region of interest" description="Disordered" evidence="1">
    <location>
        <begin position="680"/>
        <end position="830"/>
    </location>
</feature>
<feature type="compositionally biased region" description="Basic and acidic residues" evidence="1">
    <location>
        <begin position="268"/>
        <end position="283"/>
    </location>
</feature>
<dbReference type="Pfam" id="PF04424">
    <property type="entry name" value="MINDY_DUB"/>
    <property type="match status" value="1"/>
</dbReference>
<feature type="compositionally biased region" description="Basic and acidic residues" evidence="1">
    <location>
        <begin position="749"/>
        <end position="763"/>
    </location>
</feature>
<feature type="compositionally biased region" description="Polar residues" evidence="1">
    <location>
        <begin position="172"/>
        <end position="184"/>
    </location>
</feature>
<feature type="compositionally biased region" description="Low complexity" evidence="1">
    <location>
        <begin position="914"/>
        <end position="931"/>
    </location>
</feature>
<evidence type="ECO:0000313" key="3">
    <source>
        <dbReference type="EMBL" id="KAK0740774.1"/>
    </source>
</evidence>
<evidence type="ECO:0000313" key="4">
    <source>
        <dbReference type="Proteomes" id="UP001172155"/>
    </source>
</evidence>
<feature type="region of interest" description="Disordered" evidence="1">
    <location>
        <begin position="1"/>
        <end position="142"/>
    </location>
</feature>
<dbReference type="GO" id="GO:0016807">
    <property type="term" value="F:cysteine-type carboxypeptidase activity"/>
    <property type="evidence" value="ECO:0007669"/>
    <property type="project" value="TreeGrafter"/>
</dbReference>
<proteinExistence type="predicted"/>
<feature type="compositionally biased region" description="Low complexity" evidence="1">
    <location>
        <begin position="950"/>
        <end position="974"/>
    </location>
</feature>
<feature type="region of interest" description="Disordered" evidence="1">
    <location>
        <begin position="842"/>
        <end position="994"/>
    </location>
</feature>
<evidence type="ECO:0000259" key="2">
    <source>
        <dbReference type="Pfam" id="PF04424"/>
    </source>
</evidence>
<gene>
    <name evidence="3" type="ORF">B0T18DRAFT_330872</name>
</gene>
<dbReference type="InterPro" id="IPR007518">
    <property type="entry name" value="MINDY"/>
</dbReference>
<feature type="compositionally biased region" description="Low complexity" evidence="1">
    <location>
        <begin position="688"/>
        <end position="703"/>
    </location>
</feature>
<sequence length="994" mass="106195">MVARKPLPENATIDPQTQARMQGGRQSSDSQDIWGDEGQQQYQPQHTAPNTGTDGVPASLRPGSATNYTSVEDDDPWFDAAPRDRLTPDVNRVPTVLRPGAGGARTPSPAGSWGGASVTGDGNDHSPVPTSLRPGAGRMETNPFKRMMEVPQSEITYPSSIPAVPTAAVSQLSLGDAESSQNPWQPGVDVRSTMPNPGPLPTKGQELGDHVWDSARPSGRATSAAAPHSPVLVSMPSDEGSAGWDDVQPQKISPPTPKIPTPNQEVLEDAHAWDDLGNVDKGKAPAIPSLPTVTSGAVDDWNLIDIEGPPEPPPKLASAGKSVDTTQGSPKGKSVAVERTGDGAPPELPPRRSVEAPPRQPPRPVDKSETYQIKKINWYDPSAQQNPRISPILVQNANGPCPLVALVNALSLTTPASKPNTALIDTLRSREQVSLGLLLDAVLDELMSERWGNSGVDLPDIGELYEFLKGLHTGMNVNPRFIPTPDVVTAFKRTSLTHLHPTERGDDIPGTFEHTKEMALYSVFSIPLIHGWVPGREDAVSASFSRQATSYEDVQNLLFREEELEDKLSNSTHAGLTEEEQQIYQDILTIKSFLSISATQLTKMGLEVIRKSMRPGSFAILFRNDHFSTLFKHPQTQELLTLVTDAGYANHAEVVWESLVDVNGERAEFFSGDFRLVGGASHTESHHQQSGSAQQSSTSHGASNDGWTTADQAQSHRPSDPREPSHPPSTEQEDRDLALALQLQEEEDERHRAQQDRRRRESLLSEQYIIEQGGSAAGRGSNPSANRGGGGANHQRIPSGRGGGGMNPSQTSLLNPQRPPTLPVRHSSGAVNIPVITTTNATRGGVAATGRGGTTTGVRPPGQTVRSMIPPAAPRNPEDGVDDAPPTYEQAAQQVPYEPPTGHPSHPQSAPSVGSTAGSARASTSTSASGRPPVAVVQSPSPMINGAGRGMPYQGPYQGPYPGQQQQQQGRLRPGVPPAQMVAGNSRDRDCVVM</sequence>
<dbReference type="PANTHER" id="PTHR18063">
    <property type="entry name" value="NF-E2 INDUCIBLE PROTEIN"/>
    <property type="match status" value="1"/>
</dbReference>
<dbReference type="EMBL" id="JAUKUD010000006">
    <property type="protein sequence ID" value="KAK0740774.1"/>
    <property type="molecule type" value="Genomic_DNA"/>
</dbReference>
<accession>A0AA40JZH6</accession>
<evidence type="ECO:0000256" key="1">
    <source>
        <dbReference type="SAM" id="MobiDB-lite"/>
    </source>
</evidence>
<dbReference type="GO" id="GO:0004843">
    <property type="term" value="F:cysteine-type deubiquitinase activity"/>
    <property type="evidence" value="ECO:0007669"/>
    <property type="project" value="InterPro"/>
</dbReference>
<comment type="caution">
    <text evidence="3">The sequence shown here is derived from an EMBL/GenBank/DDBJ whole genome shotgun (WGS) entry which is preliminary data.</text>
</comment>
<dbReference type="AlphaFoldDB" id="A0AA40JZH6"/>
<keyword evidence="4" id="KW-1185">Reference proteome</keyword>
<dbReference type="PANTHER" id="PTHR18063:SF6">
    <property type="entry name" value="UBIQUITIN CARBOXYL-TERMINAL HYDROLASE"/>
    <property type="match status" value="1"/>
</dbReference>
<dbReference type="InterPro" id="IPR033979">
    <property type="entry name" value="MINDY_domain"/>
</dbReference>
<reference evidence="3" key="1">
    <citation type="submission" date="2023-06" db="EMBL/GenBank/DDBJ databases">
        <title>Genome-scale phylogeny and comparative genomics of the fungal order Sordariales.</title>
        <authorList>
            <consortium name="Lawrence Berkeley National Laboratory"/>
            <person name="Hensen N."/>
            <person name="Bonometti L."/>
            <person name="Westerberg I."/>
            <person name="Brannstrom I.O."/>
            <person name="Guillou S."/>
            <person name="Cros-Aarteil S."/>
            <person name="Calhoun S."/>
            <person name="Haridas S."/>
            <person name="Kuo A."/>
            <person name="Mondo S."/>
            <person name="Pangilinan J."/>
            <person name="Riley R."/>
            <person name="LaButti K."/>
            <person name="Andreopoulos B."/>
            <person name="Lipzen A."/>
            <person name="Chen C."/>
            <person name="Yanf M."/>
            <person name="Daum C."/>
            <person name="Ng V."/>
            <person name="Clum A."/>
            <person name="Steindorff A."/>
            <person name="Ohm R."/>
            <person name="Martin F."/>
            <person name="Silar P."/>
            <person name="Natvig D."/>
            <person name="Lalanne C."/>
            <person name="Gautier V."/>
            <person name="Ament-velasquez S.L."/>
            <person name="Kruys A."/>
            <person name="Hutchinson M.I."/>
            <person name="Powell A.J."/>
            <person name="Barry K."/>
            <person name="Miller A.N."/>
            <person name="Grigoriev I.V."/>
            <person name="Debuchy R."/>
            <person name="Gladieux P."/>
            <person name="Thoren M.H."/>
            <person name="Johannesson H."/>
        </authorList>
    </citation>
    <scope>NUCLEOTIDE SEQUENCE</scope>
    <source>
        <strain evidence="3">SMH3187-1</strain>
    </source>
</reference>
<name>A0AA40JZH6_9PEZI</name>
<feature type="compositionally biased region" description="Low complexity" evidence="1">
    <location>
        <begin position="856"/>
        <end position="865"/>
    </location>
</feature>
<feature type="domain" description="MINDY deubiquitinase" evidence="2">
    <location>
        <begin position="369"/>
        <end position="674"/>
    </location>
</feature>
<feature type="compositionally biased region" description="Polar residues" evidence="1">
    <location>
        <begin position="38"/>
        <end position="53"/>
    </location>
</feature>
<dbReference type="Proteomes" id="UP001172155">
    <property type="component" value="Unassembled WGS sequence"/>
</dbReference>
<organism evidence="3 4">
    <name type="scientific">Schizothecium vesticola</name>
    <dbReference type="NCBI Taxonomy" id="314040"/>
    <lineage>
        <taxon>Eukaryota</taxon>
        <taxon>Fungi</taxon>
        <taxon>Dikarya</taxon>
        <taxon>Ascomycota</taxon>
        <taxon>Pezizomycotina</taxon>
        <taxon>Sordariomycetes</taxon>
        <taxon>Sordariomycetidae</taxon>
        <taxon>Sordariales</taxon>
        <taxon>Schizotheciaceae</taxon>
        <taxon>Schizothecium</taxon>
    </lineage>
</organism>
<dbReference type="GO" id="GO:0071108">
    <property type="term" value="P:protein K48-linked deubiquitination"/>
    <property type="evidence" value="ECO:0007669"/>
    <property type="project" value="TreeGrafter"/>
</dbReference>
<feature type="region of interest" description="Disordered" evidence="1">
    <location>
        <begin position="172"/>
        <end position="371"/>
    </location>
</feature>
<dbReference type="GO" id="GO:1990380">
    <property type="term" value="F:K48-linked deubiquitinase activity"/>
    <property type="evidence" value="ECO:0007669"/>
    <property type="project" value="InterPro"/>
</dbReference>